<comment type="caution">
    <text evidence="3">The sequence shown here is derived from an EMBL/GenBank/DDBJ whole genome shotgun (WGS) entry which is preliminary data.</text>
</comment>
<dbReference type="InterPro" id="IPR043502">
    <property type="entry name" value="DNA/RNA_pol_sf"/>
</dbReference>
<proteinExistence type="predicted"/>
<accession>A0ABQ4YGA4</accession>
<dbReference type="SUPFAM" id="SSF56672">
    <property type="entry name" value="DNA/RNA polymerases"/>
    <property type="match status" value="1"/>
</dbReference>
<feature type="domain" description="Reverse transcriptase" evidence="2">
    <location>
        <begin position="311"/>
        <end position="550"/>
    </location>
</feature>
<dbReference type="InterPro" id="IPR026960">
    <property type="entry name" value="RVT-Znf"/>
</dbReference>
<feature type="compositionally biased region" description="Basic and acidic residues" evidence="1">
    <location>
        <begin position="1043"/>
        <end position="1055"/>
    </location>
</feature>
<dbReference type="Pfam" id="PF00078">
    <property type="entry name" value="RVT_1"/>
    <property type="match status" value="1"/>
</dbReference>
<keyword evidence="3" id="KW-0548">Nucleotidyltransferase</keyword>
<evidence type="ECO:0000259" key="2">
    <source>
        <dbReference type="PROSITE" id="PS50878"/>
    </source>
</evidence>
<feature type="compositionally biased region" description="Acidic residues" evidence="1">
    <location>
        <begin position="1017"/>
        <end position="1031"/>
    </location>
</feature>
<sequence length="1092" mass="124608">MENVDVNDIKVFRKLNATISDYFIAIQGLWVFNDKRLMIIAVYAPQEASEKRMLWEYLNHVINNWNEGCSFTWVHKSASKMSKLDRFLISEGLIEACPNISAISLDRYLSDHRPILLREFYVDYGPVPFRFYHYWYEFEGFDSFVEEVWKEQGYSDVNAFDAFMIKLRNLKAKIRIWIKARKEKSSIQKTKLKGMLTDLDLVIDKGEANSDILNKRLHILKDIQLIEKLNTLEVAQKSKIKWAIKVDGAWLESPNLVKEEFLNHFKDRFDHPVSSRLILDMDFPNTLSLDQRDELEISISKDEFKRVVWDCGLDKSPGLDGGNSLFITLIPKIQDAKMVKDFRPISLIGSSYKIIAKILANRLVVVLGDLVNEVQSAFIANGQILDGPFIVNELIKDRWRGWIQSSLSSSRGSILVNGSPTNEFQFYKGLKQGDPLSPFLFILVMESLHLSFQNVVNEGMFEGISIGSSMKLSNFFYADDVVFMGHWSDSNISFIVQVLECFFHASGLRINMQKSKLMGIGVDDVKISKAAKSIGCLTFMTPFSYLGVKVGGKTSIVKSWDEIVNKLFARLSKWKMKTLSIGGRLTLLKSVLGSTPIYYMSFFKVPTQVLNKMESIRSRFFNGADEKEKKSSWVSWKKVLAAKKKEGLIMMVVHDNNGSIESLYRSSHSSTWLDIIQDFQQLKSKGMNLFNFIKKRIGNDEKSSFWEELVQVDMAGSFRHPPRGGVELQQYTCFRSNLEDVILSNSQDRWLWSLTGSCEFSVASKVKLDGLPTRFNLSRRGIDINSINCPCCVMAVETTSHLFFTCSMVRELYRKIAIWWDIKLMEVDSFEGWTVWMSDIRLHGFRKEVTEGFKDDSIRFGEEFLKVFVAYDRRATGSRGVGDNVRSHGKYNESAHVGIMDGKWGTTFSRDNNKRFVDVVSGRNEKESCIEIEDNKLNSELLGRSITGEVKVMCFLTKLPSFCEEEGLGKEAVASENASKIEDEVGDKMGENDMIIDEEDDENRGEPNGKGELSDGEKDDEDGEGNEDEYGDGVPDMISGGWKHGEDEESKLSRELTVRENFKEMVVESNAKSAGPYEKIHGNYKRTRNGLC</sequence>
<reference evidence="3" key="1">
    <citation type="journal article" date="2022" name="Int. J. Mol. Sci.">
        <title>Draft Genome of Tanacetum Coccineum: Genomic Comparison of Closely Related Tanacetum-Family Plants.</title>
        <authorList>
            <person name="Yamashiro T."/>
            <person name="Shiraishi A."/>
            <person name="Nakayama K."/>
            <person name="Satake H."/>
        </authorList>
    </citation>
    <scope>NUCLEOTIDE SEQUENCE</scope>
</reference>
<dbReference type="CDD" id="cd01650">
    <property type="entry name" value="RT_nLTR_like"/>
    <property type="match status" value="1"/>
</dbReference>
<organism evidence="3 4">
    <name type="scientific">Tanacetum coccineum</name>
    <dbReference type="NCBI Taxonomy" id="301880"/>
    <lineage>
        <taxon>Eukaryota</taxon>
        <taxon>Viridiplantae</taxon>
        <taxon>Streptophyta</taxon>
        <taxon>Embryophyta</taxon>
        <taxon>Tracheophyta</taxon>
        <taxon>Spermatophyta</taxon>
        <taxon>Magnoliopsida</taxon>
        <taxon>eudicotyledons</taxon>
        <taxon>Gunneridae</taxon>
        <taxon>Pentapetalae</taxon>
        <taxon>asterids</taxon>
        <taxon>campanulids</taxon>
        <taxon>Asterales</taxon>
        <taxon>Asteraceae</taxon>
        <taxon>Asteroideae</taxon>
        <taxon>Anthemideae</taxon>
        <taxon>Anthemidinae</taxon>
        <taxon>Tanacetum</taxon>
    </lineage>
</organism>
<feature type="compositionally biased region" description="Basic and acidic residues" evidence="1">
    <location>
        <begin position="1004"/>
        <end position="1016"/>
    </location>
</feature>
<keyword evidence="3" id="KW-0695">RNA-directed DNA polymerase</keyword>
<dbReference type="GO" id="GO:0003964">
    <property type="term" value="F:RNA-directed DNA polymerase activity"/>
    <property type="evidence" value="ECO:0007669"/>
    <property type="project" value="UniProtKB-KW"/>
</dbReference>
<keyword evidence="4" id="KW-1185">Reference proteome</keyword>
<dbReference type="Proteomes" id="UP001151760">
    <property type="component" value="Unassembled WGS sequence"/>
</dbReference>
<dbReference type="EMBL" id="BQNB010010404">
    <property type="protein sequence ID" value="GJS76819.1"/>
    <property type="molecule type" value="Genomic_DNA"/>
</dbReference>
<evidence type="ECO:0000313" key="4">
    <source>
        <dbReference type="Proteomes" id="UP001151760"/>
    </source>
</evidence>
<protein>
    <submittedName>
        <fullName evidence="3">RNA-directed DNA polymerase, eukaryota</fullName>
    </submittedName>
</protein>
<feature type="compositionally biased region" description="Basic and acidic residues" evidence="1">
    <location>
        <begin position="979"/>
        <end position="991"/>
    </location>
</feature>
<feature type="compositionally biased region" description="Acidic residues" evidence="1">
    <location>
        <begin position="994"/>
        <end position="1003"/>
    </location>
</feature>
<evidence type="ECO:0000256" key="1">
    <source>
        <dbReference type="SAM" id="MobiDB-lite"/>
    </source>
</evidence>
<keyword evidence="3" id="KW-0808">Transferase</keyword>
<dbReference type="PROSITE" id="PS50878">
    <property type="entry name" value="RT_POL"/>
    <property type="match status" value="1"/>
</dbReference>
<feature type="region of interest" description="Disordered" evidence="1">
    <location>
        <begin position="970"/>
        <end position="1055"/>
    </location>
</feature>
<reference evidence="3" key="2">
    <citation type="submission" date="2022-01" db="EMBL/GenBank/DDBJ databases">
        <authorList>
            <person name="Yamashiro T."/>
            <person name="Shiraishi A."/>
            <person name="Satake H."/>
            <person name="Nakayama K."/>
        </authorList>
    </citation>
    <scope>NUCLEOTIDE SEQUENCE</scope>
</reference>
<dbReference type="Pfam" id="PF13966">
    <property type="entry name" value="zf-RVT"/>
    <property type="match status" value="1"/>
</dbReference>
<dbReference type="Gene3D" id="3.60.10.10">
    <property type="entry name" value="Endonuclease/exonuclease/phosphatase"/>
    <property type="match status" value="1"/>
</dbReference>
<name>A0ABQ4YGA4_9ASTR</name>
<dbReference type="SUPFAM" id="SSF56219">
    <property type="entry name" value="DNase I-like"/>
    <property type="match status" value="1"/>
</dbReference>
<dbReference type="InterPro" id="IPR036691">
    <property type="entry name" value="Endo/exonu/phosph_ase_sf"/>
</dbReference>
<dbReference type="PANTHER" id="PTHR33116:SF78">
    <property type="entry name" value="OS12G0587133 PROTEIN"/>
    <property type="match status" value="1"/>
</dbReference>
<gene>
    <name evidence="3" type="ORF">Tco_0726700</name>
</gene>
<dbReference type="InterPro" id="IPR000477">
    <property type="entry name" value="RT_dom"/>
</dbReference>
<evidence type="ECO:0000313" key="3">
    <source>
        <dbReference type="EMBL" id="GJS76819.1"/>
    </source>
</evidence>
<dbReference type="PANTHER" id="PTHR33116">
    <property type="entry name" value="REVERSE TRANSCRIPTASE ZINC-BINDING DOMAIN-CONTAINING PROTEIN-RELATED-RELATED"/>
    <property type="match status" value="1"/>
</dbReference>